<dbReference type="CDD" id="cd02966">
    <property type="entry name" value="TlpA_like_family"/>
    <property type="match status" value="1"/>
</dbReference>
<dbReference type="Proteomes" id="UP000614424">
    <property type="component" value="Unassembled WGS sequence"/>
</dbReference>
<gene>
    <name evidence="3" type="ORF">H8E41_05500</name>
</gene>
<dbReference type="InterPro" id="IPR050553">
    <property type="entry name" value="Thioredoxin_ResA/DsbE_sf"/>
</dbReference>
<dbReference type="Gene3D" id="3.40.30.10">
    <property type="entry name" value="Glutaredoxin"/>
    <property type="match status" value="1"/>
</dbReference>
<feature type="domain" description="Thioredoxin" evidence="2">
    <location>
        <begin position="28"/>
        <end position="168"/>
    </location>
</feature>
<dbReference type="SUPFAM" id="SSF52833">
    <property type="entry name" value="Thioredoxin-like"/>
    <property type="match status" value="1"/>
</dbReference>
<organism evidence="3 4">
    <name type="scientific">Candidatus Desulfobia pelagia</name>
    <dbReference type="NCBI Taxonomy" id="2841692"/>
    <lineage>
        <taxon>Bacteria</taxon>
        <taxon>Pseudomonadati</taxon>
        <taxon>Thermodesulfobacteriota</taxon>
        <taxon>Desulfobulbia</taxon>
        <taxon>Desulfobulbales</taxon>
        <taxon>Desulfobulbaceae</taxon>
        <taxon>Candidatus Desulfobia</taxon>
    </lineage>
</organism>
<evidence type="ECO:0000313" key="3">
    <source>
        <dbReference type="EMBL" id="MBC8317340.1"/>
    </source>
</evidence>
<protein>
    <submittedName>
        <fullName evidence="3">TlpA family protein disulfide reductase</fullName>
    </submittedName>
</protein>
<accession>A0A8J6NC55</accession>
<dbReference type="InterPro" id="IPR013766">
    <property type="entry name" value="Thioredoxin_domain"/>
</dbReference>
<feature type="signal peptide" evidence="1">
    <location>
        <begin position="1"/>
        <end position="30"/>
    </location>
</feature>
<feature type="chain" id="PRO_5035164190" evidence="1">
    <location>
        <begin position="31"/>
        <end position="168"/>
    </location>
</feature>
<dbReference type="InterPro" id="IPR013740">
    <property type="entry name" value="Redoxin"/>
</dbReference>
<evidence type="ECO:0000256" key="1">
    <source>
        <dbReference type="SAM" id="SignalP"/>
    </source>
</evidence>
<dbReference type="Pfam" id="PF08534">
    <property type="entry name" value="Redoxin"/>
    <property type="match status" value="1"/>
</dbReference>
<dbReference type="PROSITE" id="PS51352">
    <property type="entry name" value="THIOREDOXIN_2"/>
    <property type="match status" value="1"/>
</dbReference>
<dbReference type="GO" id="GO:0016491">
    <property type="term" value="F:oxidoreductase activity"/>
    <property type="evidence" value="ECO:0007669"/>
    <property type="project" value="InterPro"/>
</dbReference>
<keyword evidence="1" id="KW-0732">Signal</keyword>
<dbReference type="InterPro" id="IPR036249">
    <property type="entry name" value="Thioredoxin-like_sf"/>
</dbReference>
<name>A0A8J6NC55_9BACT</name>
<evidence type="ECO:0000313" key="4">
    <source>
        <dbReference type="Proteomes" id="UP000614424"/>
    </source>
</evidence>
<comment type="caution">
    <text evidence="3">The sequence shown here is derived from an EMBL/GenBank/DDBJ whole genome shotgun (WGS) entry which is preliminary data.</text>
</comment>
<dbReference type="PANTHER" id="PTHR42852:SF18">
    <property type="entry name" value="CHROMOSOME UNDETERMINED SCAFFOLD_47, WHOLE GENOME SHOTGUN SEQUENCE"/>
    <property type="match status" value="1"/>
</dbReference>
<dbReference type="EMBL" id="JACNJZ010000083">
    <property type="protein sequence ID" value="MBC8317340.1"/>
    <property type="molecule type" value="Genomic_DNA"/>
</dbReference>
<reference evidence="3 4" key="1">
    <citation type="submission" date="2020-08" db="EMBL/GenBank/DDBJ databases">
        <title>Bridging the membrane lipid divide: bacteria of the FCB group superphylum have the potential to synthesize archaeal ether lipids.</title>
        <authorList>
            <person name="Villanueva L."/>
            <person name="Von Meijenfeldt F.A.B."/>
            <person name="Westbye A.B."/>
            <person name="Yadav S."/>
            <person name="Hopmans E.C."/>
            <person name="Dutilh B.E."/>
            <person name="Sinninghe Damste J.S."/>
        </authorList>
    </citation>
    <scope>NUCLEOTIDE SEQUENCE [LARGE SCALE GENOMIC DNA]</scope>
    <source>
        <strain evidence="3">NIOZ-UU47</strain>
    </source>
</reference>
<dbReference type="AlphaFoldDB" id="A0A8J6NC55"/>
<dbReference type="PANTHER" id="PTHR42852">
    <property type="entry name" value="THIOL:DISULFIDE INTERCHANGE PROTEIN DSBE"/>
    <property type="match status" value="1"/>
</dbReference>
<sequence length="168" mass="18376">MKIQRNGKVKIFLGLLMLLLCVITSNQAEASAKMPHFSLPSVLDGKDIDSDQFQGQVLLITFFATWCPPCIQEIPTLIDLQNEYKEKGFSVIGISVDEGSAKSVKKLVEKTGVNYPVVMADSKITRDFGGIVGIPTSFLIGKSGNVVKSYPGYVPHNILIKDIKGLME</sequence>
<evidence type="ECO:0000259" key="2">
    <source>
        <dbReference type="PROSITE" id="PS51352"/>
    </source>
</evidence>
<proteinExistence type="predicted"/>